<dbReference type="Proteomes" id="UP000887013">
    <property type="component" value="Unassembled WGS sequence"/>
</dbReference>
<proteinExistence type="predicted"/>
<evidence type="ECO:0000313" key="1">
    <source>
        <dbReference type="EMBL" id="GFT33163.1"/>
    </source>
</evidence>
<reference evidence="1" key="1">
    <citation type="submission" date="2020-08" db="EMBL/GenBank/DDBJ databases">
        <title>Multicomponent nature underlies the extraordinary mechanical properties of spider dragline silk.</title>
        <authorList>
            <person name="Kono N."/>
            <person name="Nakamura H."/>
            <person name="Mori M."/>
            <person name="Yoshida Y."/>
            <person name="Ohtoshi R."/>
            <person name="Malay A.D."/>
            <person name="Moran D.A.P."/>
            <person name="Tomita M."/>
            <person name="Numata K."/>
            <person name="Arakawa K."/>
        </authorList>
    </citation>
    <scope>NUCLEOTIDE SEQUENCE</scope>
</reference>
<dbReference type="AlphaFoldDB" id="A0A8X6TPL4"/>
<evidence type="ECO:0000313" key="2">
    <source>
        <dbReference type="Proteomes" id="UP000887013"/>
    </source>
</evidence>
<dbReference type="EMBL" id="BMAW01013307">
    <property type="protein sequence ID" value="GFT33163.1"/>
    <property type="molecule type" value="Genomic_DNA"/>
</dbReference>
<comment type="caution">
    <text evidence="1">The sequence shown here is derived from an EMBL/GenBank/DDBJ whole genome shotgun (WGS) entry which is preliminary data.</text>
</comment>
<protein>
    <submittedName>
        <fullName evidence="1">Uncharacterized protein</fullName>
    </submittedName>
</protein>
<gene>
    <name evidence="1" type="ORF">NPIL_640221</name>
</gene>
<sequence length="124" mass="13553">MGHLGLSKHGIWSGSAVQIVHRLSSQRLPLTQILQSIPMLGHGGFSVQVELHELGPEGSEKIPVTSFGQHFHHGIFCDLWFVKAAQGICIQSSHPPIGADQVAQGLQVILQRLKRIHRYIGGVL</sequence>
<organism evidence="1 2">
    <name type="scientific">Nephila pilipes</name>
    <name type="common">Giant wood spider</name>
    <name type="synonym">Nephila maculata</name>
    <dbReference type="NCBI Taxonomy" id="299642"/>
    <lineage>
        <taxon>Eukaryota</taxon>
        <taxon>Metazoa</taxon>
        <taxon>Ecdysozoa</taxon>
        <taxon>Arthropoda</taxon>
        <taxon>Chelicerata</taxon>
        <taxon>Arachnida</taxon>
        <taxon>Araneae</taxon>
        <taxon>Araneomorphae</taxon>
        <taxon>Entelegynae</taxon>
        <taxon>Araneoidea</taxon>
        <taxon>Nephilidae</taxon>
        <taxon>Nephila</taxon>
    </lineage>
</organism>
<name>A0A8X6TPL4_NEPPI</name>
<keyword evidence="2" id="KW-1185">Reference proteome</keyword>
<accession>A0A8X6TPL4</accession>